<dbReference type="PANTHER" id="PTHR33365">
    <property type="entry name" value="YALI0B05434P"/>
    <property type="match status" value="1"/>
</dbReference>
<name>A0A9P4IJQ7_9PEZI</name>
<dbReference type="Pfam" id="PF11807">
    <property type="entry name" value="UstYa"/>
    <property type="match status" value="1"/>
</dbReference>
<dbReference type="GO" id="GO:0043386">
    <property type="term" value="P:mycotoxin biosynthetic process"/>
    <property type="evidence" value="ECO:0007669"/>
    <property type="project" value="InterPro"/>
</dbReference>
<dbReference type="Proteomes" id="UP000799772">
    <property type="component" value="Unassembled WGS sequence"/>
</dbReference>
<sequence>MFRKFIYIEYYEENDRHWAENPSLQDHADHCVDILRQVLMCNSDTGLIMYHWFKGRPAPMPDFSTVYSTRAGILMQF</sequence>
<dbReference type="InterPro" id="IPR021765">
    <property type="entry name" value="UstYa-like"/>
</dbReference>
<evidence type="ECO:0000256" key="1">
    <source>
        <dbReference type="ARBA" id="ARBA00035112"/>
    </source>
</evidence>
<dbReference type="AlphaFoldDB" id="A0A9P4IJQ7"/>
<accession>A0A9P4IJQ7</accession>
<evidence type="ECO:0000313" key="3">
    <source>
        <dbReference type="Proteomes" id="UP000799772"/>
    </source>
</evidence>
<gene>
    <name evidence="2" type="ORF">NA57DRAFT_75271</name>
</gene>
<comment type="similarity">
    <text evidence="1">Belongs to the ustYa family.</text>
</comment>
<dbReference type="OrthoDB" id="3687641at2759"/>
<dbReference type="PANTHER" id="PTHR33365:SF12">
    <property type="entry name" value="TAT PATHWAY SIGNAL SEQUENCE"/>
    <property type="match status" value="1"/>
</dbReference>
<proteinExistence type="inferred from homology"/>
<reference evidence="2" key="1">
    <citation type="journal article" date="2020" name="Stud. Mycol.">
        <title>101 Dothideomycetes genomes: a test case for predicting lifestyles and emergence of pathogens.</title>
        <authorList>
            <person name="Haridas S."/>
            <person name="Albert R."/>
            <person name="Binder M."/>
            <person name="Bloem J."/>
            <person name="Labutti K."/>
            <person name="Salamov A."/>
            <person name="Andreopoulos B."/>
            <person name="Baker S."/>
            <person name="Barry K."/>
            <person name="Bills G."/>
            <person name="Bluhm B."/>
            <person name="Cannon C."/>
            <person name="Castanera R."/>
            <person name="Culley D."/>
            <person name="Daum C."/>
            <person name="Ezra D."/>
            <person name="Gonzalez J."/>
            <person name="Henrissat B."/>
            <person name="Kuo A."/>
            <person name="Liang C."/>
            <person name="Lipzen A."/>
            <person name="Lutzoni F."/>
            <person name="Magnuson J."/>
            <person name="Mondo S."/>
            <person name="Nolan M."/>
            <person name="Ohm R."/>
            <person name="Pangilinan J."/>
            <person name="Park H.-J."/>
            <person name="Ramirez L."/>
            <person name="Alfaro M."/>
            <person name="Sun H."/>
            <person name="Tritt A."/>
            <person name="Yoshinaga Y."/>
            <person name="Zwiers L.-H."/>
            <person name="Turgeon B."/>
            <person name="Goodwin S."/>
            <person name="Spatafora J."/>
            <person name="Crous P."/>
            <person name="Grigoriev I."/>
        </authorList>
    </citation>
    <scope>NUCLEOTIDE SEQUENCE</scope>
    <source>
        <strain evidence="2">CBS 133067</strain>
    </source>
</reference>
<evidence type="ECO:0000313" key="2">
    <source>
        <dbReference type="EMBL" id="KAF2099767.1"/>
    </source>
</evidence>
<protein>
    <submittedName>
        <fullName evidence="2">Uncharacterized protein</fullName>
    </submittedName>
</protein>
<organism evidence="2 3">
    <name type="scientific">Rhizodiscina lignyota</name>
    <dbReference type="NCBI Taxonomy" id="1504668"/>
    <lineage>
        <taxon>Eukaryota</taxon>
        <taxon>Fungi</taxon>
        <taxon>Dikarya</taxon>
        <taxon>Ascomycota</taxon>
        <taxon>Pezizomycotina</taxon>
        <taxon>Dothideomycetes</taxon>
        <taxon>Pleosporomycetidae</taxon>
        <taxon>Aulographales</taxon>
        <taxon>Rhizodiscinaceae</taxon>
        <taxon>Rhizodiscina</taxon>
    </lineage>
</organism>
<comment type="caution">
    <text evidence="2">The sequence shown here is derived from an EMBL/GenBank/DDBJ whole genome shotgun (WGS) entry which is preliminary data.</text>
</comment>
<keyword evidence="3" id="KW-1185">Reference proteome</keyword>
<dbReference type="EMBL" id="ML978125">
    <property type="protein sequence ID" value="KAF2099767.1"/>
    <property type="molecule type" value="Genomic_DNA"/>
</dbReference>